<name>A0A0E9TVQ4_ANGAN</name>
<proteinExistence type="predicted"/>
<evidence type="ECO:0000256" key="1">
    <source>
        <dbReference type="SAM" id="Phobius"/>
    </source>
</evidence>
<keyword evidence="1" id="KW-1133">Transmembrane helix</keyword>
<keyword evidence="1" id="KW-0812">Transmembrane</keyword>
<sequence>MCKSCLSIFINMVVTTMLVFFLFVLRPLFSDILVHRHEYWGHSKIHLGLRMIWDCLK</sequence>
<organism evidence="2">
    <name type="scientific">Anguilla anguilla</name>
    <name type="common">European freshwater eel</name>
    <name type="synonym">Muraena anguilla</name>
    <dbReference type="NCBI Taxonomy" id="7936"/>
    <lineage>
        <taxon>Eukaryota</taxon>
        <taxon>Metazoa</taxon>
        <taxon>Chordata</taxon>
        <taxon>Craniata</taxon>
        <taxon>Vertebrata</taxon>
        <taxon>Euteleostomi</taxon>
        <taxon>Actinopterygii</taxon>
        <taxon>Neopterygii</taxon>
        <taxon>Teleostei</taxon>
        <taxon>Anguilliformes</taxon>
        <taxon>Anguillidae</taxon>
        <taxon>Anguilla</taxon>
    </lineage>
</organism>
<reference evidence="2" key="2">
    <citation type="journal article" date="2015" name="Fish Shellfish Immunol.">
        <title>Early steps in the European eel (Anguilla anguilla)-Vibrio vulnificus interaction in the gills: Role of the RtxA13 toxin.</title>
        <authorList>
            <person name="Callol A."/>
            <person name="Pajuelo D."/>
            <person name="Ebbesson L."/>
            <person name="Teles M."/>
            <person name="MacKenzie S."/>
            <person name="Amaro C."/>
        </authorList>
    </citation>
    <scope>NUCLEOTIDE SEQUENCE</scope>
</reference>
<feature type="transmembrane region" description="Helical" evidence="1">
    <location>
        <begin position="6"/>
        <end position="29"/>
    </location>
</feature>
<evidence type="ECO:0000313" key="2">
    <source>
        <dbReference type="EMBL" id="JAH56995.1"/>
    </source>
</evidence>
<protein>
    <submittedName>
        <fullName evidence="2">Uncharacterized protein</fullName>
    </submittedName>
</protein>
<dbReference type="EMBL" id="GBXM01051582">
    <property type="protein sequence ID" value="JAH56995.1"/>
    <property type="molecule type" value="Transcribed_RNA"/>
</dbReference>
<reference evidence="2" key="1">
    <citation type="submission" date="2014-11" db="EMBL/GenBank/DDBJ databases">
        <authorList>
            <person name="Amaro Gonzalez C."/>
        </authorList>
    </citation>
    <scope>NUCLEOTIDE SEQUENCE</scope>
</reference>
<dbReference type="AlphaFoldDB" id="A0A0E9TVQ4"/>
<keyword evidence="1" id="KW-0472">Membrane</keyword>
<accession>A0A0E9TVQ4</accession>